<comment type="caution">
    <text evidence="2">The sequence shown here is derived from an EMBL/GenBank/DDBJ whole genome shotgun (WGS) entry which is preliminary data.</text>
</comment>
<name>A0A3M7SY75_BRAPC</name>
<organism evidence="2 3">
    <name type="scientific">Brachionus plicatilis</name>
    <name type="common">Marine rotifer</name>
    <name type="synonym">Brachionus muelleri</name>
    <dbReference type="NCBI Taxonomy" id="10195"/>
    <lineage>
        <taxon>Eukaryota</taxon>
        <taxon>Metazoa</taxon>
        <taxon>Spiralia</taxon>
        <taxon>Gnathifera</taxon>
        <taxon>Rotifera</taxon>
        <taxon>Eurotatoria</taxon>
        <taxon>Monogononta</taxon>
        <taxon>Pseudotrocha</taxon>
        <taxon>Ploima</taxon>
        <taxon>Brachionidae</taxon>
        <taxon>Brachionus</taxon>
    </lineage>
</organism>
<dbReference type="EMBL" id="REGN01000600">
    <property type="protein sequence ID" value="RNA40734.1"/>
    <property type="molecule type" value="Genomic_DNA"/>
</dbReference>
<evidence type="ECO:0000256" key="1">
    <source>
        <dbReference type="SAM" id="Phobius"/>
    </source>
</evidence>
<keyword evidence="3" id="KW-1185">Reference proteome</keyword>
<keyword evidence="1" id="KW-1133">Transmembrane helix</keyword>
<evidence type="ECO:0000313" key="3">
    <source>
        <dbReference type="Proteomes" id="UP000276133"/>
    </source>
</evidence>
<dbReference type="AlphaFoldDB" id="A0A3M7SY75"/>
<dbReference type="Proteomes" id="UP000276133">
    <property type="component" value="Unassembled WGS sequence"/>
</dbReference>
<sequence>MHNLLKQALAESMPSMNSFLALNDFVLLSVLAFYKHTPDVIHMLPAYFAGHLVILGVLFDDVQHRFPQLKRGMQVPCFTSRIKQ</sequence>
<keyword evidence="1" id="KW-0472">Membrane</keyword>
<accession>A0A3M7SY75</accession>
<protein>
    <submittedName>
        <fullName evidence="2">Uncharacterized protein</fullName>
    </submittedName>
</protein>
<proteinExistence type="predicted"/>
<feature type="transmembrane region" description="Helical" evidence="1">
    <location>
        <begin position="40"/>
        <end position="59"/>
    </location>
</feature>
<evidence type="ECO:0000313" key="2">
    <source>
        <dbReference type="EMBL" id="RNA40734.1"/>
    </source>
</evidence>
<reference evidence="2 3" key="1">
    <citation type="journal article" date="2018" name="Sci. Rep.">
        <title>Genomic signatures of local adaptation to the degree of environmental predictability in rotifers.</title>
        <authorList>
            <person name="Franch-Gras L."/>
            <person name="Hahn C."/>
            <person name="Garcia-Roger E.M."/>
            <person name="Carmona M.J."/>
            <person name="Serra M."/>
            <person name="Gomez A."/>
        </authorList>
    </citation>
    <scope>NUCLEOTIDE SEQUENCE [LARGE SCALE GENOMIC DNA]</scope>
    <source>
        <strain evidence="2">HYR1</strain>
    </source>
</reference>
<gene>
    <name evidence="2" type="ORF">BpHYR1_004862</name>
</gene>
<keyword evidence="1" id="KW-0812">Transmembrane</keyword>